<feature type="transmembrane region" description="Helical" evidence="2">
    <location>
        <begin position="266"/>
        <end position="283"/>
    </location>
</feature>
<dbReference type="Gene3D" id="3.60.40.10">
    <property type="entry name" value="PPM-type phosphatase domain"/>
    <property type="match status" value="1"/>
</dbReference>
<protein>
    <submittedName>
        <fullName evidence="4">PP2C family protein-serine/threonine phosphatase</fullName>
        <ecNumber evidence="4">3.1.3.16</ecNumber>
    </submittedName>
</protein>
<proteinExistence type="predicted"/>
<accession>A0ABV7HM61</accession>
<dbReference type="SMART" id="SM00332">
    <property type="entry name" value="PP2Cc"/>
    <property type="match status" value="1"/>
</dbReference>
<dbReference type="GO" id="GO:0004722">
    <property type="term" value="F:protein serine/threonine phosphatase activity"/>
    <property type="evidence" value="ECO:0007669"/>
    <property type="project" value="UniProtKB-EC"/>
</dbReference>
<keyword evidence="2" id="KW-1133">Transmembrane helix</keyword>
<organism evidence="4 5">
    <name type="scientific">Gilvimarinus japonicus</name>
    <dbReference type="NCBI Taxonomy" id="1796469"/>
    <lineage>
        <taxon>Bacteria</taxon>
        <taxon>Pseudomonadati</taxon>
        <taxon>Pseudomonadota</taxon>
        <taxon>Gammaproteobacteria</taxon>
        <taxon>Cellvibrionales</taxon>
        <taxon>Cellvibrionaceae</taxon>
        <taxon>Gilvimarinus</taxon>
    </lineage>
</organism>
<name>A0ABV7HM61_9GAMM</name>
<evidence type="ECO:0000256" key="2">
    <source>
        <dbReference type="SAM" id="Phobius"/>
    </source>
</evidence>
<dbReference type="InterPro" id="IPR001932">
    <property type="entry name" value="PPM-type_phosphatase-like_dom"/>
</dbReference>
<dbReference type="EMBL" id="JBHRTL010000006">
    <property type="protein sequence ID" value="MFC3154953.1"/>
    <property type="molecule type" value="Genomic_DNA"/>
</dbReference>
<dbReference type="PROSITE" id="PS51746">
    <property type="entry name" value="PPM_2"/>
    <property type="match status" value="1"/>
</dbReference>
<dbReference type="Proteomes" id="UP001595548">
    <property type="component" value="Unassembled WGS sequence"/>
</dbReference>
<feature type="domain" description="PPM-type phosphatase" evidence="3">
    <location>
        <begin position="10"/>
        <end position="239"/>
    </location>
</feature>
<feature type="compositionally biased region" description="Polar residues" evidence="1">
    <location>
        <begin position="1"/>
        <end position="16"/>
    </location>
</feature>
<dbReference type="InterPro" id="IPR015655">
    <property type="entry name" value="PP2C"/>
</dbReference>
<reference evidence="5" key="1">
    <citation type="journal article" date="2019" name="Int. J. Syst. Evol. Microbiol.">
        <title>The Global Catalogue of Microorganisms (GCM) 10K type strain sequencing project: providing services to taxonomists for standard genome sequencing and annotation.</title>
        <authorList>
            <consortium name="The Broad Institute Genomics Platform"/>
            <consortium name="The Broad Institute Genome Sequencing Center for Infectious Disease"/>
            <person name="Wu L."/>
            <person name="Ma J."/>
        </authorList>
    </citation>
    <scope>NUCLEOTIDE SEQUENCE [LARGE SCALE GENOMIC DNA]</scope>
    <source>
        <strain evidence="5">KCTC 52141</strain>
    </source>
</reference>
<dbReference type="SMART" id="SM00331">
    <property type="entry name" value="PP2C_SIG"/>
    <property type="match status" value="1"/>
</dbReference>
<dbReference type="RefSeq" id="WP_339615110.1">
    <property type="nucleotide sequence ID" value="NZ_AP031500.1"/>
</dbReference>
<dbReference type="Pfam" id="PF13672">
    <property type="entry name" value="PP2C_2"/>
    <property type="match status" value="1"/>
</dbReference>
<evidence type="ECO:0000259" key="3">
    <source>
        <dbReference type="PROSITE" id="PS51746"/>
    </source>
</evidence>
<keyword evidence="4" id="KW-0378">Hydrolase</keyword>
<keyword evidence="5" id="KW-1185">Reference proteome</keyword>
<gene>
    <name evidence="4" type="ORF">ACFOEB_07040</name>
</gene>
<dbReference type="SUPFAM" id="SSF81606">
    <property type="entry name" value="PP2C-like"/>
    <property type="match status" value="1"/>
</dbReference>
<sequence length="284" mass="31408">MKQTPIQDLESSSVTNPGRKRSNNEDCYLSLPAHALWMVADGMGGHEAGEVASDIVRQTLEQAPTMPLLDSIQAAHQAVLNAVSRGVGAEGMGSTVVALRSTSEHYQIAWVGDSRSYLYSRNSDELELLTRDHSYVQMLLESGAIAETEAQTHPDRNIITQCLGSQELDDVTVDHVERHWQEDQWVLLCSDGLTDELSDSDIAQVLQRCKTPRDATRELVQAALRAGGRDNITVQVIAAPQHSPTLLQKLSHWVPVFSHSRRLDTVIYLAAIGLLVALLYWTLY</sequence>
<dbReference type="InterPro" id="IPR036457">
    <property type="entry name" value="PPM-type-like_dom_sf"/>
</dbReference>
<evidence type="ECO:0000313" key="5">
    <source>
        <dbReference type="Proteomes" id="UP001595548"/>
    </source>
</evidence>
<dbReference type="PANTHER" id="PTHR47992">
    <property type="entry name" value="PROTEIN PHOSPHATASE"/>
    <property type="match status" value="1"/>
</dbReference>
<keyword evidence="2" id="KW-0812">Transmembrane</keyword>
<dbReference type="CDD" id="cd00143">
    <property type="entry name" value="PP2Cc"/>
    <property type="match status" value="1"/>
</dbReference>
<dbReference type="EC" id="3.1.3.16" evidence="4"/>
<keyword evidence="2" id="KW-0472">Membrane</keyword>
<feature type="region of interest" description="Disordered" evidence="1">
    <location>
        <begin position="1"/>
        <end position="23"/>
    </location>
</feature>
<evidence type="ECO:0000256" key="1">
    <source>
        <dbReference type="SAM" id="MobiDB-lite"/>
    </source>
</evidence>
<comment type="caution">
    <text evidence="4">The sequence shown here is derived from an EMBL/GenBank/DDBJ whole genome shotgun (WGS) entry which is preliminary data.</text>
</comment>
<evidence type="ECO:0000313" key="4">
    <source>
        <dbReference type="EMBL" id="MFC3154953.1"/>
    </source>
</evidence>